<dbReference type="Pfam" id="PF10536">
    <property type="entry name" value="PMD"/>
    <property type="match status" value="1"/>
</dbReference>
<proteinExistence type="predicted"/>
<dbReference type="InterPro" id="IPR019557">
    <property type="entry name" value="AminoTfrase-like_pln_mobile"/>
</dbReference>
<keyword evidence="3" id="KW-1185">Reference proteome</keyword>
<dbReference type="EMBL" id="JACGCM010002205">
    <property type="protein sequence ID" value="KAF6143569.1"/>
    <property type="molecule type" value="Genomic_DNA"/>
</dbReference>
<evidence type="ECO:0000313" key="2">
    <source>
        <dbReference type="EMBL" id="KAF6143569.1"/>
    </source>
</evidence>
<accession>A0A7J7LLX1</accession>
<feature type="domain" description="Aminotransferase-like plant mobile" evidence="1">
    <location>
        <begin position="1"/>
        <end position="78"/>
    </location>
</feature>
<protein>
    <recommendedName>
        <fullName evidence="1">Aminotransferase-like plant mobile domain-containing protein</fullName>
    </recommendedName>
</protein>
<sequence>MLYVLGSFLFPTKKGIDVSARYLYLFVKDKVTKKWSWGSAVLAHMYYNLGAASRDDGRQFVCCTTLLDSLIFVHFPKLVRILKKMDSDTYEHCTC</sequence>
<dbReference type="AlphaFoldDB" id="A0A7J7LLX1"/>
<organism evidence="2 3">
    <name type="scientific">Kingdonia uniflora</name>
    <dbReference type="NCBI Taxonomy" id="39325"/>
    <lineage>
        <taxon>Eukaryota</taxon>
        <taxon>Viridiplantae</taxon>
        <taxon>Streptophyta</taxon>
        <taxon>Embryophyta</taxon>
        <taxon>Tracheophyta</taxon>
        <taxon>Spermatophyta</taxon>
        <taxon>Magnoliopsida</taxon>
        <taxon>Ranunculales</taxon>
        <taxon>Circaeasteraceae</taxon>
        <taxon>Kingdonia</taxon>
    </lineage>
</organism>
<name>A0A7J7LLX1_9MAGN</name>
<gene>
    <name evidence="2" type="ORF">GIB67_029738</name>
</gene>
<comment type="caution">
    <text evidence="2">The sequence shown here is derived from an EMBL/GenBank/DDBJ whole genome shotgun (WGS) entry which is preliminary data.</text>
</comment>
<evidence type="ECO:0000259" key="1">
    <source>
        <dbReference type="Pfam" id="PF10536"/>
    </source>
</evidence>
<evidence type="ECO:0000313" key="3">
    <source>
        <dbReference type="Proteomes" id="UP000541444"/>
    </source>
</evidence>
<reference evidence="2 3" key="1">
    <citation type="journal article" date="2020" name="IScience">
        <title>Genome Sequencing of the Endangered Kingdonia uniflora (Circaeasteraceae, Ranunculales) Reveals Potential Mechanisms of Evolutionary Specialization.</title>
        <authorList>
            <person name="Sun Y."/>
            <person name="Deng T."/>
            <person name="Zhang A."/>
            <person name="Moore M.J."/>
            <person name="Landis J.B."/>
            <person name="Lin N."/>
            <person name="Zhang H."/>
            <person name="Zhang X."/>
            <person name="Huang J."/>
            <person name="Zhang X."/>
            <person name="Sun H."/>
            <person name="Wang H."/>
        </authorList>
    </citation>
    <scope>NUCLEOTIDE SEQUENCE [LARGE SCALE GENOMIC DNA]</scope>
    <source>
        <strain evidence="2">TB1705</strain>
        <tissue evidence="2">Leaf</tissue>
    </source>
</reference>
<dbReference type="Proteomes" id="UP000541444">
    <property type="component" value="Unassembled WGS sequence"/>
</dbReference>